<dbReference type="GO" id="GO:0003700">
    <property type="term" value="F:DNA-binding transcription factor activity"/>
    <property type="evidence" value="ECO:0007669"/>
    <property type="project" value="InterPro"/>
</dbReference>
<dbReference type="Gene3D" id="1.10.10.10">
    <property type="entry name" value="Winged helix-like DNA-binding domain superfamily/Winged helix DNA-binding domain"/>
    <property type="match status" value="1"/>
</dbReference>
<comment type="subcellular location">
    <subcellularLocation>
        <location evidence="1">Nucleus</location>
    </subcellularLocation>
</comment>
<accession>A0A7S2HD95</accession>
<evidence type="ECO:0000256" key="2">
    <source>
        <dbReference type="ARBA" id="ARBA00023125"/>
    </source>
</evidence>
<gene>
    <name evidence="7" type="ORF">HTAM1171_LOCUS4888</name>
</gene>
<organism evidence="7">
    <name type="scientific">Helicotheca tamesis</name>
    <dbReference type="NCBI Taxonomy" id="374047"/>
    <lineage>
        <taxon>Eukaryota</taxon>
        <taxon>Sar</taxon>
        <taxon>Stramenopiles</taxon>
        <taxon>Ochrophyta</taxon>
        <taxon>Bacillariophyta</taxon>
        <taxon>Mediophyceae</taxon>
        <taxon>Lithodesmiophycidae</taxon>
        <taxon>Lithodesmiales</taxon>
        <taxon>Lithodesmiaceae</taxon>
        <taxon>Helicotheca</taxon>
    </lineage>
</organism>
<dbReference type="InterPro" id="IPR036388">
    <property type="entry name" value="WH-like_DNA-bd_sf"/>
</dbReference>
<dbReference type="GO" id="GO:0005634">
    <property type="term" value="C:nucleus"/>
    <property type="evidence" value="ECO:0007669"/>
    <property type="project" value="UniProtKB-SubCell"/>
</dbReference>
<dbReference type="AlphaFoldDB" id="A0A7S2HD95"/>
<evidence type="ECO:0000256" key="1">
    <source>
        <dbReference type="ARBA" id="ARBA00004123"/>
    </source>
</evidence>
<keyword evidence="2" id="KW-0238">DNA-binding</keyword>
<reference evidence="7" key="1">
    <citation type="submission" date="2021-01" db="EMBL/GenBank/DDBJ databases">
        <authorList>
            <person name="Corre E."/>
            <person name="Pelletier E."/>
            <person name="Niang G."/>
            <person name="Scheremetjew M."/>
            <person name="Finn R."/>
            <person name="Kale V."/>
            <person name="Holt S."/>
            <person name="Cochrane G."/>
            <person name="Meng A."/>
            <person name="Brown T."/>
            <person name="Cohen L."/>
        </authorList>
    </citation>
    <scope>NUCLEOTIDE SEQUENCE</scope>
    <source>
        <strain evidence="7">CCMP826</strain>
    </source>
</reference>
<dbReference type="PANTHER" id="PTHR10015">
    <property type="entry name" value="HEAT SHOCK TRANSCRIPTION FACTOR"/>
    <property type="match status" value="1"/>
</dbReference>
<dbReference type="SMART" id="SM00415">
    <property type="entry name" value="HSF"/>
    <property type="match status" value="1"/>
</dbReference>
<dbReference type="Pfam" id="PF00447">
    <property type="entry name" value="HSF_DNA-bind"/>
    <property type="match status" value="1"/>
</dbReference>
<dbReference type="SUPFAM" id="SSF46785">
    <property type="entry name" value="Winged helix' DNA-binding domain"/>
    <property type="match status" value="1"/>
</dbReference>
<feature type="compositionally biased region" description="Low complexity" evidence="5">
    <location>
        <begin position="267"/>
        <end position="278"/>
    </location>
</feature>
<evidence type="ECO:0000313" key="7">
    <source>
        <dbReference type="EMBL" id="CAD9487385.1"/>
    </source>
</evidence>
<feature type="compositionally biased region" description="Acidic residues" evidence="5">
    <location>
        <begin position="279"/>
        <end position="289"/>
    </location>
</feature>
<keyword evidence="3" id="KW-0539">Nucleus</keyword>
<protein>
    <recommendedName>
        <fullName evidence="6">HSF-type DNA-binding domain-containing protein</fullName>
    </recommendedName>
</protein>
<dbReference type="InterPro" id="IPR036390">
    <property type="entry name" value="WH_DNA-bd_sf"/>
</dbReference>
<evidence type="ECO:0000256" key="4">
    <source>
        <dbReference type="RuleBase" id="RU004020"/>
    </source>
</evidence>
<dbReference type="PRINTS" id="PR00056">
    <property type="entry name" value="HSFDOMAIN"/>
</dbReference>
<feature type="domain" description="HSF-type DNA-binding" evidence="6">
    <location>
        <begin position="72"/>
        <end position="170"/>
    </location>
</feature>
<evidence type="ECO:0000259" key="6">
    <source>
        <dbReference type="SMART" id="SM00415"/>
    </source>
</evidence>
<evidence type="ECO:0000256" key="3">
    <source>
        <dbReference type="ARBA" id="ARBA00023242"/>
    </source>
</evidence>
<comment type="similarity">
    <text evidence="4">Belongs to the HSF family.</text>
</comment>
<dbReference type="EMBL" id="HBGV01007974">
    <property type="protein sequence ID" value="CAD9487385.1"/>
    <property type="molecule type" value="Transcribed_RNA"/>
</dbReference>
<sequence>MCLSGPLHRRRTLTPLPVTVGLASFQKSVTAAYSHEQHTVQHNYKDHSNEVEPPKISAALVCAAKSRPKGGVAVPFPLKLHQVLGKIEEDGYGHVISWQPHGRCFVVHKQKEFVEDIMPEYFKQSKFPSFQRQLNLYGFNRLTAGRDKGGYYHEYFLRGKAFLCSRINRMKVKGTGVRMASSPETEPNFYAMTTVGSREPAKEALISTDVVFSSPLEHIIHKSKKELIERRRSSDASFRRFMENLQAPPSVPQHLSPKADLKNPTQAVPSAAASASIVSDDDVLSDDESEPLKTPEMEAFFANFGIPEFSDDEDFMDDTDLGYALDKIIE</sequence>
<proteinExistence type="inferred from homology"/>
<feature type="region of interest" description="Disordered" evidence="5">
    <location>
        <begin position="249"/>
        <end position="292"/>
    </location>
</feature>
<dbReference type="PANTHER" id="PTHR10015:SF206">
    <property type="entry name" value="HSF-TYPE DNA-BINDING DOMAIN-CONTAINING PROTEIN"/>
    <property type="match status" value="1"/>
</dbReference>
<dbReference type="FunFam" id="1.10.10.10:FF:000479">
    <property type="entry name" value="Predicted protein"/>
    <property type="match status" value="1"/>
</dbReference>
<dbReference type="GO" id="GO:0043565">
    <property type="term" value="F:sequence-specific DNA binding"/>
    <property type="evidence" value="ECO:0007669"/>
    <property type="project" value="InterPro"/>
</dbReference>
<name>A0A7S2HD95_9STRA</name>
<evidence type="ECO:0000256" key="5">
    <source>
        <dbReference type="SAM" id="MobiDB-lite"/>
    </source>
</evidence>
<dbReference type="InterPro" id="IPR000232">
    <property type="entry name" value="HSF_DNA-bd"/>
</dbReference>